<organism evidence="3 4">
    <name type="scientific">Candidatus Marsarchaeota G1 archaeon OSP_D</name>
    <dbReference type="NCBI Taxonomy" id="1978155"/>
    <lineage>
        <taxon>Archaea</taxon>
        <taxon>Candidatus Marsarchaeota</taxon>
        <taxon>Candidatus Marsarchaeota group 1</taxon>
    </lineage>
</organism>
<accession>A0A2R6A7M8</accession>
<dbReference type="Proteomes" id="UP000240880">
    <property type="component" value="Unassembled WGS sequence"/>
</dbReference>
<evidence type="ECO:0000313" key="4">
    <source>
        <dbReference type="Proteomes" id="UP000240880"/>
    </source>
</evidence>
<protein>
    <recommendedName>
        <fullName evidence="2">Luciferase-like domain-containing protein</fullName>
    </recommendedName>
</protein>
<dbReference type="PANTHER" id="PTHR43244">
    <property type="match status" value="1"/>
</dbReference>
<dbReference type="InterPro" id="IPR036661">
    <property type="entry name" value="Luciferase-like_sf"/>
</dbReference>
<dbReference type="SUPFAM" id="SSF51679">
    <property type="entry name" value="Bacterial luciferase-like"/>
    <property type="match status" value="1"/>
</dbReference>
<dbReference type="AlphaFoldDB" id="A0A2R6A7M8"/>
<proteinExistence type="predicted"/>
<dbReference type="InterPro" id="IPR050564">
    <property type="entry name" value="F420-G6PD/mer"/>
</dbReference>
<dbReference type="Gene3D" id="3.20.20.30">
    <property type="entry name" value="Luciferase-like domain"/>
    <property type="match status" value="1"/>
</dbReference>
<name>A0A2R6A7M8_9ARCH</name>
<dbReference type="InterPro" id="IPR011251">
    <property type="entry name" value="Luciferase-like_dom"/>
</dbReference>
<evidence type="ECO:0000313" key="3">
    <source>
        <dbReference type="EMBL" id="PSN82401.1"/>
    </source>
</evidence>
<dbReference type="PANTHER" id="PTHR43244:SF1">
    <property type="entry name" value="5,10-METHYLENETETRAHYDROMETHANOPTERIN REDUCTASE"/>
    <property type="match status" value="1"/>
</dbReference>
<keyword evidence="1" id="KW-0560">Oxidoreductase</keyword>
<dbReference type="GO" id="GO:0016705">
    <property type="term" value="F:oxidoreductase activity, acting on paired donors, with incorporation or reduction of molecular oxygen"/>
    <property type="evidence" value="ECO:0007669"/>
    <property type="project" value="InterPro"/>
</dbReference>
<gene>
    <name evidence="3" type="ORF">B9Q01_08160</name>
</gene>
<dbReference type="Pfam" id="PF00296">
    <property type="entry name" value="Bac_luciferase"/>
    <property type="match status" value="1"/>
</dbReference>
<feature type="domain" description="Luciferase-like" evidence="2">
    <location>
        <begin position="11"/>
        <end position="287"/>
    </location>
</feature>
<evidence type="ECO:0000256" key="1">
    <source>
        <dbReference type="ARBA" id="ARBA00023002"/>
    </source>
</evidence>
<comment type="caution">
    <text evidence="3">The sequence shown here is derived from an EMBL/GenBank/DDBJ whole genome shotgun (WGS) entry which is preliminary data.</text>
</comment>
<dbReference type="EMBL" id="NEXC01000077">
    <property type="protein sequence ID" value="PSN82401.1"/>
    <property type="molecule type" value="Genomic_DNA"/>
</dbReference>
<reference evidence="3 4" key="1">
    <citation type="submission" date="2017-04" db="EMBL/GenBank/DDBJ databases">
        <title>Novel microbial lineages endemic to geothermal iron-oxide mats fill important gaps in the evolutionary history of Archaea.</title>
        <authorList>
            <person name="Jay Z.J."/>
            <person name="Beam J.P."/>
            <person name="Dlakic M."/>
            <person name="Rusch D.B."/>
            <person name="Kozubal M.A."/>
            <person name="Inskeep W.P."/>
        </authorList>
    </citation>
    <scope>NUCLEOTIDE SEQUENCE [LARGE SCALE GENOMIC DNA]</scope>
    <source>
        <strain evidence="3">OSP_D</strain>
    </source>
</reference>
<sequence length="313" mass="34663">MSEYRDRVGLSVQAENAAKGLEKVVYAESVGVKQLWMTSLSIGGCDTLSFCCAAAAKTQAIKLGTSILQIYTRHPLVTAQQALTFWDLAPGRLRLGIGTSHRSTMEGRFGISLVSPLSYLKEYASVLRSALWEGKVEHRGKHFKVSMSFTRKAQVPVLFAALGPNAFRVAGELSDGAISWMCPKEYLLKRAIPEMEAGARHAKRTRPPLVAHVLVSLNQDEKAVHEAAVKTVRQYGALPFYQNMFKEAGYDITQESAVHELAHSLTISGSEQKVRERIIDLLSEGIDELLLMQLQTTENETEWKRLSQLVGCL</sequence>
<evidence type="ECO:0000259" key="2">
    <source>
        <dbReference type="Pfam" id="PF00296"/>
    </source>
</evidence>